<dbReference type="Gene3D" id="1.10.540.10">
    <property type="entry name" value="Acyl-CoA dehydrogenase/oxidase, N-terminal domain"/>
    <property type="match status" value="1"/>
</dbReference>
<dbReference type="GO" id="GO:0005886">
    <property type="term" value="C:plasma membrane"/>
    <property type="evidence" value="ECO:0007669"/>
    <property type="project" value="TreeGrafter"/>
</dbReference>
<keyword evidence="5 6" id="KW-0560">Oxidoreductase</keyword>
<dbReference type="PANTHER" id="PTHR43292">
    <property type="entry name" value="ACYL-COA DEHYDROGENASE"/>
    <property type="match status" value="1"/>
</dbReference>
<evidence type="ECO:0000256" key="2">
    <source>
        <dbReference type="ARBA" id="ARBA00009347"/>
    </source>
</evidence>
<evidence type="ECO:0000259" key="9">
    <source>
        <dbReference type="Pfam" id="PF02770"/>
    </source>
</evidence>
<dbReference type="InterPro" id="IPR009075">
    <property type="entry name" value="AcylCo_DH/oxidase_C"/>
</dbReference>
<dbReference type="Gene3D" id="2.40.110.10">
    <property type="entry name" value="Butyryl-CoA Dehydrogenase, subunit A, domain 2"/>
    <property type="match status" value="1"/>
</dbReference>
<dbReference type="InterPro" id="IPR009100">
    <property type="entry name" value="AcylCoA_DH/oxidase_NM_dom_sf"/>
</dbReference>
<evidence type="ECO:0000256" key="5">
    <source>
        <dbReference type="ARBA" id="ARBA00023002"/>
    </source>
</evidence>
<feature type="region of interest" description="Disordered" evidence="7">
    <location>
        <begin position="402"/>
        <end position="421"/>
    </location>
</feature>
<dbReference type="Pfam" id="PF02771">
    <property type="entry name" value="Acyl-CoA_dh_N"/>
    <property type="match status" value="1"/>
</dbReference>
<evidence type="ECO:0000313" key="12">
    <source>
        <dbReference type="Proteomes" id="UP001143463"/>
    </source>
</evidence>
<dbReference type="InterPro" id="IPR006091">
    <property type="entry name" value="Acyl-CoA_Oxase/DH_mid-dom"/>
</dbReference>
<dbReference type="PANTHER" id="PTHR43292:SF4">
    <property type="entry name" value="ACYL-COA DEHYDROGENASE FADE34"/>
    <property type="match status" value="1"/>
</dbReference>
<dbReference type="RefSeq" id="WP_051737716.1">
    <property type="nucleotide sequence ID" value="NZ_BAAAUZ010000029.1"/>
</dbReference>
<dbReference type="InterPro" id="IPR013786">
    <property type="entry name" value="AcylCoA_DH/ox_N"/>
</dbReference>
<comment type="cofactor">
    <cofactor evidence="1 6">
        <name>FAD</name>
        <dbReference type="ChEBI" id="CHEBI:57692"/>
    </cofactor>
</comment>
<sequence length="421" mass="45426">MTVTEPGTEPVTERVTLAAGASDAEIIAAVEAWLRAHLPEDWQAAVARGDLAAVEAIREDPERGPAWFDLLGDSGLATPTWPVEHGGLGLPADRGAVVTETLARYRAERHNRDFVGLVLAGHTILEWGSPEQKAERLPALRRGREFWCQLFSEPGAGSDLAGLSTRAVQQADGTWLVNGQKVWNSYAHLADFGLLMARTDPSAPKHRGITYFLLDMRTPGVEPRPLKQMTGNAEFNETFLTDVVVPDSARIGPVNQGWSVAITTLMQERNGLSGRPAVGPGEADELVARAVGNGSWEDPVLRDRLLEAYVEEKVLQMTTVRSFVASGDAAPTAEGSIRKLAHSVLAEKLGVLGTDLEADGAVAWDPAEGSEAADRFLAMKTYSIAGGTSEIQRNIIAERVLGLPKDPDPERHLPFNERGRG</sequence>
<dbReference type="GO" id="GO:0050660">
    <property type="term" value="F:flavin adenine dinucleotide binding"/>
    <property type="evidence" value="ECO:0007669"/>
    <property type="project" value="InterPro"/>
</dbReference>
<feature type="domain" description="Acyl-CoA dehydrogenase/oxidase N-terminal" evidence="10">
    <location>
        <begin position="54"/>
        <end position="143"/>
    </location>
</feature>
<dbReference type="InterPro" id="IPR037069">
    <property type="entry name" value="AcylCoA_DH/ox_N_sf"/>
</dbReference>
<proteinExistence type="inferred from homology"/>
<gene>
    <name evidence="11" type="ORF">GCM10017577_36110</name>
</gene>
<reference evidence="11" key="2">
    <citation type="submission" date="2023-01" db="EMBL/GenBank/DDBJ databases">
        <authorList>
            <person name="Sun Q."/>
            <person name="Evtushenko L."/>
        </authorList>
    </citation>
    <scope>NUCLEOTIDE SEQUENCE</scope>
    <source>
        <strain evidence="11">VKM Ac-1069</strain>
    </source>
</reference>
<reference evidence="11" key="1">
    <citation type="journal article" date="2014" name="Int. J. Syst. Evol. Microbiol.">
        <title>Complete genome sequence of Corynebacterium casei LMG S-19264T (=DSM 44701T), isolated from a smear-ripened cheese.</title>
        <authorList>
            <consortium name="US DOE Joint Genome Institute (JGI-PGF)"/>
            <person name="Walter F."/>
            <person name="Albersmeier A."/>
            <person name="Kalinowski J."/>
            <person name="Ruckert C."/>
        </authorList>
    </citation>
    <scope>NUCLEOTIDE SEQUENCE</scope>
    <source>
        <strain evidence="11">VKM Ac-1069</strain>
    </source>
</reference>
<protein>
    <submittedName>
        <fullName evidence="11">Acyl-CoA dehydrogenase</fullName>
    </submittedName>
</protein>
<comment type="similarity">
    <text evidence="2 6">Belongs to the acyl-CoA dehydrogenase family.</text>
</comment>
<dbReference type="FunFam" id="2.40.110.10:FF:000011">
    <property type="entry name" value="Acyl-CoA dehydrogenase FadE34"/>
    <property type="match status" value="1"/>
</dbReference>
<dbReference type="Gene3D" id="1.20.140.10">
    <property type="entry name" value="Butyryl-CoA Dehydrogenase, subunit A, domain 3"/>
    <property type="match status" value="1"/>
</dbReference>
<evidence type="ECO:0000256" key="4">
    <source>
        <dbReference type="ARBA" id="ARBA00022827"/>
    </source>
</evidence>
<evidence type="ECO:0000256" key="6">
    <source>
        <dbReference type="RuleBase" id="RU362125"/>
    </source>
</evidence>
<keyword evidence="12" id="KW-1185">Reference proteome</keyword>
<dbReference type="InterPro" id="IPR052161">
    <property type="entry name" value="Mycobact_Acyl-CoA_DH"/>
</dbReference>
<feature type="domain" description="Acyl-CoA dehydrogenase/oxidase C-terminal" evidence="8">
    <location>
        <begin position="255"/>
        <end position="401"/>
    </location>
</feature>
<accession>A0A9W6L5G5</accession>
<evidence type="ECO:0000313" key="11">
    <source>
        <dbReference type="EMBL" id="GLL12470.1"/>
    </source>
</evidence>
<keyword evidence="3 6" id="KW-0285">Flavoprotein</keyword>
<dbReference type="SUPFAM" id="SSF56645">
    <property type="entry name" value="Acyl-CoA dehydrogenase NM domain-like"/>
    <property type="match status" value="1"/>
</dbReference>
<evidence type="ECO:0000259" key="8">
    <source>
        <dbReference type="Pfam" id="PF00441"/>
    </source>
</evidence>
<feature type="domain" description="Acyl-CoA oxidase/dehydrogenase middle" evidence="9">
    <location>
        <begin position="148"/>
        <end position="241"/>
    </location>
</feature>
<dbReference type="Pfam" id="PF02770">
    <property type="entry name" value="Acyl-CoA_dh_M"/>
    <property type="match status" value="1"/>
</dbReference>
<keyword evidence="4 6" id="KW-0274">FAD</keyword>
<dbReference type="EMBL" id="BSFQ01000014">
    <property type="protein sequence ID" value="GLL12470.1"/>
    <property type="molecule type" value="Genomic_DNA"/>
</dbReference>
<dbReference type="SUPFAM" id="SSF47203">
    <property type="entry name" value="Acyl-CoA dehydrogenase C-terminal domain-like"/>
    <property type="match status" value="1"/>
</dbReference>
<dbReference type="GO" id="GO:0016627">
    <property type="term" value="F:oxidoreductase activity, acting on the CH-CH group of donors"/>
    <property type="evidence" value="ECO:0007669"/>
    <property type="project" value="InterPro"/>
</dbReference>
<name>A0A9W6L5G5_9PSEU</name>
<evidence type="ECO:0000256" key="3">
    <source>
        <dbReference type="ARBA" id="ARBA00022630"/>
    </source>
</evidence>
<dbReference type="Proteomes" id="UP001143463">
    <property type="component" value="Unassembled WGS sequence"/>
</dbReference>
<dbReference type="InterPro" id="IPR036250">
    <property type="entry name" value="AcylCo_DH-like_C"/>
</dbReference>
<feature type="compositionally biased region" description="Basic and acidic residues" evidence="7">
    <location>
        <begin position="405"/>
        <end position="421"/>
    </location>
</feature>
<organism evidence="11 12">
    <name type="scientific">Pseudonocardia halophobica</name>
    <dbReference type="NCBI Taxonomy" id="29401"/>
    <lineage>
        <taxon>Bacteria</taxon>
        <taxon>Bacillati</taxon>
        <taxon>Actinomycetota</taxon>
        <taxon>Actinomycetes</taxon>
        <taxon>Pseudonocardiales</taxon>
        <taxon>Pseudonocardiaceae</taxon>
        <taxon>Pseudonocardia</taxon>
    </lineage>
</organism>
<dbReference type="InterPro" id="IPR046373">
    <property type="entry name" value="Acyl-CoA_Oxase/DH_mid-dom_sf"/>
</dbReference>
<comment type="caution">
    <text evidence="11">The sequence shown here is derived from an EMBL/GenBank/DDBJ whole genome shotgun (WGS) entry which is preliminary data.</text>
</comment>
<dbReference type="Pfam" id="PF00441">
    <property type="entry name" value="Acyl-CoA_dh_1"/>
    <property type="match status" value="1"/>
</dbReference>
<evidence type="ECO:0000259" key="10">
    <source>
        <dbReference type="Pfam" id="PF02771"/>
    </source>
</evidence>
<evidence type="ECO:0000256" key="1">
    <source>
        <dbReference type="ARBA" id="ARBA00001974"/>
    </source>
</evidence>
<dbReference type="AlphaFoldDB" id="A0A9W6L5G5"/>
<evidence type="ECO:0000256" key="7">
    <source>
        <dbReference type="SAM" id="MobiDB-lite"/>
    </source>
</evidence>